<keyword evidence="1" id="KW-0472">Membrane</keyword>
<dbReference type="Proteomes" id="UP000294980">
    <property type="component" value="Unassembled WGS sequence"/>
</dbReference>
<name>A0A4R2LF33_9GAMM</name>
<gene>
    <name evidence="2" type="ORF">EV688_102335</name>
</gene>
<organism evidence="2 3">
    <name type="scientific">Chromatocurvus halotolerans</name>
    <dbReference type="NCBI Taxonomy" id="1132028"/>
    <lineage>
        <taxon>Bacteria</taxon>
        <taxon>Pseudomonadati</taxon>
        <taxon>Pseudomonadota</taxon>
        <taxon>Gammaproteobacteria</taxon>
        <taxon>Cellvibrionales</taxon>
        <taxon>Halieaceae</taxon>
        <taxon>Chromatocurvus</taxon>
    </lineage>
</organism>
<feature type="transmembrane region" description="Helical" evidence="1">
    <location>
        <begin position="104"/>
        <end position="127"/>
    </location>
</feature>
<evidence type="ECO:0000256" key="1">
    <source>
        <dbReference type="SAM" id="Phobius"/>
    </source>
</evidence>
<dbReference type="RefSeq" id="WP_205686462.1">
    <property type="nucleotide sequence ID" value="NZ_QQSW01000001.1"/>
</dbReference>
<keyword evidence="3" id="KW-1185">Reference proteome</keyword>
<feature type="transmembrane region" description="Helical" evidence="1">
    <location>
        <begin position="133"/>
        <end position="153"/>
    </location>
</feature>
<reference evidence="2 3" key="1">
    <citation type="submission" date="2019-03" db="EMBL/GenBank/DDBJ databases">
        <title>Genomic Encyclopedia of Type Strains, Phase IV (KMG-IV): sequencing the most valuable type-strain genomes for metagenomic binning, comparative biology and taxonomic classification.</title>
        <authorList>
            <person name="Goeker M."/>
        </authorList>
    </citation>
    <scope>NUCLEOTIDE SEQUENCE [LARGE SCALE GENOMIC DNA]</scope>
    <source>
        <strain evidence="2 3">DSM 23344</strain>
    </source>
</reference>
<dbReference type="AlphaFoldDB" id="A0A4R2LF33"/>
<evidence type="ECO:0008006" key="4">
    <source>
        <dbReference type="Google" id="ProtNLM"/>
    </source>
</evidence>
<comment type="caution">
    <text evidence="2">The sequence shown here is derived from an EMBL/GenBank/DDBJ whole genome shotgun (WGS) entry which is preliminary data.</text>
</comment>
<dbReference type="EMBL" id="SLWX01000002">
    <property type="protein sequence ID" value="TCO77875.1"/>
    <property type="molecule type" value="Genomic_DNA"/>
</dbReference>
<protein>
    <recommendedName>
        <fullName evidence="4">Sodium:proline symporter</fullName>
    </recommendedName>
</protein>
<feature type="transmembrane region" description="Helical" evidence="1">
    <location>
        <begin position="68"/>
        <end position="92"/>
    </location>
</feature>
<keyword evidence="1" id="KW-1133">Transmembrane helix</keyword>
<proteinExistence type="predicted"/>
<sequence>MSDNTGVATGIDVKATLWAAFIAGAVFMMLEMLMVPVFMGGSPWAPPRMIAAIAMGKGVLPPPPTFDAVIMLVAMLIHFGLSVFLAFLFAFIARGRAIGMAIGLGVVFGIVVYLVSFYGMTTIFPWFAKARGWIPIFAHIVYGAVLGLVYVSVARKTAEGVTPARQGNPHSQNAGNP</sequence>
<keyword evidence="1" id="KW-0812">Transmembrane</keyword>
<feature type="transmembrane region" description="Helical" evidence="1">
    <location>
        <begin position="17"/>
        <end position="39"/>
    </location>
</feature>
<evidence type="ECO:0000313" key="3">
    <source>
        <dbReference type="Proteomes" id="UP000294980"/>
    </source>
</evidence>
<evidence type="ECO:0000313" key="2">
    <source>
        <dbReference type="EMBL" id="TCO77875.1"/>
    </source>
</evidence>
<accession>A0A4R2LF33</accession>